<organism evidence="1 2">
    <name type="scientific">Heterostelium pallidum (strain ATCC 26659 / Pp 5 / PN500)</name>
    <name type="common">Cellular slime mold</name>
    <name type="synonym">Polysphondylium pallidum</name>
    <dbReference type="NCBI Taxonomy" id="670386"/>
    <lineage>
        <taxon>Eukaryota</taxon>
        <taxon>Amoebozoa</taxon>
        <taxon>Evosea</taxon>
        <taxon>Eumycetozoa</taxon>
        <taxon>Dictyostelia</taxon>
        <taxon>Acytosteliales</taxon>
        <taxon>Acytosteliaceae</taxon>
        <taxon>Heterostelium</taxon>
    </lineage>
</organism>
<gene>
    <name evidence="1" type="ORF">PPL_10980</name>
</gene>
<sequence length="70" mass="7272">MLINAISSLFSASSSKMTNSVSSGKGSFGSQSANQITILSANEASFKITNSNNFATMDFITYGSDSTSES</sequence>
<proteinExistence type="predicted"/>
<dbReference type="AlphaFoldDB" id="D3BSL1"/>
<keyword evidence="2" id="KW-1185">Reference proteome</keyword>
<reference evidence="1 2" key="1">
    <citation type="journal article" date="2011" name="Genome Res.">
        <title>Phylogeny-wide analysis of social amoeba genomes highlights ancient origins for complex intercellular communication.</title>
        <authorList>
            <person name="Heidel A.J."/>
            <person name="Lawal H.M."/>
            <person name="Felder M."/>
            <person name="Schilde C."/>
            <person name="Helps N.R."/>
            <person name="Tunggal B."/>
            <person name="Rivero F."/>
            <person name="John U."/>
            <person name="Schleicher M."/>
            <person name="Eichinger L."/>
            <person name="Platzer M."/>
            <person name="Noegel A.A."/>
            <person name="Schaap P."/>
            <person name="Gloeckner G."/>
        </authorList>
    </citation>
    <scope>NUCLEOTIDE SEQUENCE [LARGE SCALE GENOMIC DNA]</scope>
    <source>
        <strain evidence="2">ATCC 26659 / Pp 5 / PN500</strain>
    </source>
</reference>
<dbReference type="Proteomes" id="UP000001396">
    <property type="component" value="Unassembled WGS sequence"/>
</dbReference>
<evidence type="ECO:0000313" key="1">
    <source>
        <dbReference type="EMBL" id="EFA75476.1"/>
    </source>
</evidence>
<name>D3BSL1_HETP5</name>
<protein>
    <submittedName>
        <fullName evidence="1">Uncharacterized protein</fullName>
    </submittedName>
</protein>
<dbReference type="RefSeq" id="XP_020427610.1">
    <property type="nucleotide sequence ID" value="XM_020581740.1"/>
</dbReference>
<dbReference type="EMBL" id="ADBJ01000054">
    <property type="protein sequence ID" value="EFA75476.1"/>
    <property type="molecule type" value="Genomic_DNA"/>
</dbReference>
<comment type="caution">
    <text evidence="1">The sequence shown here is derived from an EMBL/GenBank/DDBJ whole genome shotgun (WGS) entry which is preliminary data.</text>
</comment>
<accession>D3BSL1</accession>
<evidence type="ECO:0000313" key="2">
    <source>
        <dbReference type="Proteomes" id="UP000001396"/>
    </source>
</evidence>
<dbReference type="InParanoid" id="D3BSL1"/>
<dbReference type="GeneID" id="31366449"/>